<dbReference type="PANTHER" id="PTHR34415:SF1">
    <property type="entry name" value="INTEGRASE CATALYTIC DOMAIN-CONTAINING PROTEIN"/>
    <property type="match status" value="1"/>
</dbReference>
<evidence type="ECO:0000256" key="1">
    <source>
        <dbReference type="SAM" id="MobiDB-lite"/>
    </source>
</evidence>
<name>A0A6A3GTK5_9STRA</name>
<protein>
    <recommendedName>
        <fullName evidence="3">DUF7869 domain-containing protein</fullName>
    </recommendedName>
</protein>
<dbReference type="PANTHER" id="PTHR34415">
    <property type="entry name" value="INTEGRASE CATALYTIC DOMAIN-CONTAINING PROTEIN"/>
    <property type="match status" value="1"/>
</dbReference>
<proteinExistence type="predicted"/>
<sequence>MQIQIEDFGGGLPLPNYGNRRPSADYFNSNLMLHNFVVADLTSGENNVFVYDERAQGKGADALCNLRLFQHLRLRQQYRQASNEAPENTHTLLLILDNCVGQNKSRVVFMFYAMLSIVFYKKVLLLFLLPGHSHNSADRVVGWCKRNLKGKNLYDPGEVVAQMNTTPAIKAEFLDHRTGTDPFFVGWKALLSKYFESMPDGYTANYFYEIDAGVVTTRHLVTTADQNADTFSIIGNGDAGSIRKVLLGDLFGSEHDLDTVTMENVQLARQAPLSLTTKKVKSLSLKYFSIPPQYLAYYPVDPASTPEPNETTCGSEQTNSNDETPGGKRKVAVGVPPQSKKRVGRPPKLPRHITKSPSILTFFSPVKTG</sequence>
<evidence type="ECO:0000313" key="4">
    <source>
        <dbReference type="EMBL" id="KAE8960311.1"/>
    </source>
</evidence>
<keyword evidence="2" id="KW-0472">Membrane</keyword>
<feature type="compositionally biased region" description="Basic residues" evidence="1">
    <location>
        <begin position="339"/>
        <end position="354"/>
    </location>
</feature>
<dbReference type="Pfam" id="PF25273">
    <property type="entry name" value="DUF7869"/>
    <property type="match status" value="1"/>
</dbReference>
<feature type="compositionally biased region" description="Polar residues" evidence="1">
    <location>
        <begin position="306"/>
        <end position="323"/>
    </location>
</feature>
<keyword evidence="2" id="KW-1133">Transmembrane helix</keyword>
<organism evidence="4 5">
    <name type="scientific">Phytophthora rubi</name>
    <dbReference type="NCBI Taxonomy" id="129364"/>
    <lineage>
        <taxon>Eukaryota</taxon>
        <taxon>Sar</taxon>
        <taxon>Stramenopiles</taxon>
        <taxon>Oomycota</taxon>
        <taxon>Peronosporomycetes</taxon>
        <taxon>Peronosporales</taxon>
        <taxon>Peronosporaceae</taxon>
        <taxon>Phytophthora</taxon>
    </lineage>
</organism>
<evidence type="ECO:0000256" key="2">
    <source>
        <dbReference type="SAM" id="Phobius"/>
    </source>
</evidence>
<dbReference type="InterPro" id="IPR057191">
    <property type="entry name" value="DUF7869"/>
</dbReference>
<dbReference type="EMBL" id="QXFV01006841">
    <property type="protein sequence ID" value="KAE8960311.1"/>
    <property type="molecule type" value="Genomic_DNA"/>
</dbReference>
<dbReference type="AlphaFoldDB" id="A0A6A3GTK5"/>
<gene>
    <name evidence="4" type="ORF">PR001_g30422</name>
</gene>
<dbReference type="Proteomes" id="UP000429607">
    <property type="component" value="Unassembled WGS sequence"/>
</dbReference>
<feature type="transmembrane region" description="Helical" evidence="2">
    <location>
        <begin position="109"/>
        <end position="129"/>
    </location>
</feature>
<accession>A0A6A3GTK5</accession>
<comment type="caution">
    <text evidence="4">The sequence shown here is derived from an EMBL/GenBank/DDBJ whole genome shotgun (WGS) entry which is preliminary data.</text>
</comment>
<keyword evidence="2" id="KW-0812">Transmembrane</keyword>
<evidence type="ECO:0000259" key="3">
    <source>
        <dbReference type="Pfam" id="PF25273"/>
    </source>
</evidence>
<reference evidence="4 5" key="1">
    <citation type="submission" date="2018-09" db="EMBL/GenBank/DDBJ databases">
        <title>Genomic investigation of the strawberry pathogen Phytophthora fragariae indicates pathogenicity is determined by transcriptional variation in three key races.</title>
        <authorList>
            <person name="Adams T.M."/>
            <person name="Armitage A.D."/>
            <person name="Sobczyk M.K."/>
            <person name="Bates H.J."/>
            <person name="Dunwell J.M."/>
            <person name="Nellist C.F."/>
            <person name="Harrison R.J."/>
        </authorList>
    </citation>
    <scope>NUCLEOTIDE SEQUENCE [LARGE SCALE GENOMIC DNA]</scope>
    <source>
        <strain evidence="4 5">SCRP249</strain>
    </source>
</reference>
<feature type="region of interest" description="Disordered" evidence="1">
    <location>
        <begin position="301"/>
        <end position="355"/>
    </location>
</feature>
<feature type="domain" description="DUF7869" evidence="3">
    <location>
        <begin position="89"/>
        <end position="175"/>
    </location>
</feature>
<evidence type="ECO:0000313" key="5">
    <source>
        <dbReference type="Proteomes" id="UP000429607"/>
    </source>
</evidence>